<organism evidence="1 2">
    <name type="scientific">Desulfobaculum xiamenense</name>
    <dbReference type="NCBI Taxonomy" id="995050"/>
    <lineage>
        <taxon>Bacteria</taxon>
        <taxon>Pseudomonadati</taxon>
        <taxon>Thermodesulfobacteriota</taxon>
        <taxon>Desulfovibrionia</taxon>
        <taxon>Desulfovibrionales</taxon>
        <taxon>Desulfovibrionaceae</taxon>
        <taxon>Desulfobaculum</taxon>
    </lineage>
</organism>
<dbReference type="InterPro" id="IPR002514">
    <property type="entry name" value="Transposase_8"/>
</dbReference>
<keyword evidence="2" id="KW-1185">Reference proteome</keyword>
<dbReference type="Pfam" id="PF01527">
    <property type="entry name" value="HTH_Tnp_1"/>
    <property type="match status" value="1"/>
</dbReference>
<dbReference type="SUPFAM" id="SSF46689">
    <property type="entry name" value="Homeodomain-like"/>
    <property type="match status" value="1"/>
</dbReference>
<dbReference type="InterPro" id="IPR009057">
    <property type="entry name" value="Homeodomain-like_sf"/>
</dbReference>
<accession>A0A846QRT0</accession>
<dbReference type="GO" id="GO:0003677">
    <property type="term" value="F:DNA binding"/>
    <property type="evidence" value="ECO:0007669"/>
    <property type="project" value="InterPro"/>
</dbReference>
<proteinExistence type="predicted"/>
<comment type="caution">
    <text evidence="1">The sequence shown here is derived from an EMBL/GenBank/DDBJ whole genome shotgun (WGS) entry which is preliminary data.</text>
</comment>
<dbReference type="AlphaFoldDB" id="A0A846QRT0"/>
<dbReference type="Proteomes" id="UP000580856">
    <property type="component" value="Unassembled WGS sequence"/>
</dbReference>
<evidence type="ECO:0000313" key="2">
    <source>
        <dbReference type="Proteomes" id="UP000580856"/>
    </source>
</evidence>
<reference evidence="1 2" key="1">
    <citation type="submission" date="2020-03" db="EMBL/GenBank/DDBJ databases">
        <title>Genomic Encyclopedia of Type Strains, Phase IV (KMG-IV): sequencing the most valuable type-strain genomes for metagenomic binning, comparative biology and taxonomic classification.</title>
        <authorList>
            <person name="Goeker M."/>
        </authorList>
    </citation>
    <scope>NUCLEOTIDE SEQUENCE [LARGE SCALE GENOMIC DNA]</scope>
    <source>
        <strain evidence="1 2">DSM 24233</strain>
    </source>
</reference>
<dbReference type="EMBL" id="JAATJA010000001">
    <property type="protein sequence ID" value="NJB67894.1"/>
    <property type="molecule type" value="Genomic_DNA"/>
</dbReference>
<dbReference type="GO" id="GO:0006313">
    <property type="term" value="P:DNA transposition"/>
    <property type="evidence" value="ECO:0007669"/>
    <property type="project" value="InterPro"/>
</dbReference>
<evidence type="ECO:0000313" key="1">
    <source>
        <dbReference type="EMBL" id="NJB67894.1"/>
    </source>
</evidence>
<dbReference type="GO" id="GO:0004803">
    <property type="term" value="F:transposase activity"/>
    <property type="evidence" value="ECO:0007669"/>
    <property type="project" value="InterPro"/>
</dbReference>
<gene>
    <name evidence="1" type="ORF">GGQ74_001534</name>
</gene>
<sequence length="95" mass="10759">MSKSKRNRYSAEFKGKVAEEDLKGEEARAQLAVRFDAHPNFVAQWKKQAQEGLVGIFSGKVERQSANNDLQIKELHAKIGQLIVERDFLAKAFGR</sequence>
<protein>
    <submittedName>
        <fullName evidence="1">Transposase</fullName>
    </submittedName>
</protein>
<name>A0A846QRT0_9BACT</name>